<sequence>MPLHQIFSDPDTMRYWDRPAYTEIAKTQAFLDHFMSKDISNREEYILEFQGVCVGKAGMWKRYEIGYILRRDLWGQGLVCEALEAIIPRVFARFPETDVLTAELDPRNIGSSRVLEKLGFVQTGFEEKNFLYGETELCDTAYYTLTRPEV</sequence>
<dbReference type="InterPro" id="IPR016181">
    <property type="entry name" value="Acyl_CoA_acyltransferase"/>
</dbReference>
<organism evidence="2 3">
    <name type="scientific">Pelagimonas phthalicica</name>
    <dbReference type="NCBI Taxonomy" id="1037362"/>
    <lineage>
        <taxon>Bacteria</taxon>
        <taxon>Pseudomonadati</taxon>
        <taxon>Pseudomonadota</taxon>
        <taxon>Alphaproteobacteria</taxon>
        <taxon>Rhodobacterales</taxon>
        <taxon>Roseobacteraceae</taxon>
        <taxon>Pelagimonas</taxon>
    </lineage>
</organism>
<reference evidence="3" key="1">
    <citation type="submission" date="2017-05" db="EMBL/GenBank/DDBJ databases">
        <authorList>
            <person name="Rodrigo-Torres L."/>
            <person name="Arahal R. D."/>
            <person name="Lucena T."/>
        </authorList>
    </citation>
    <scope>NUCLEOTIDE SEQUENCE [LARGE SCALE GENOMIC DNA]</scope>
    <source>
        <strain evidence="3">CECT 8649</strain>
    </source>
</reference>
<protein>
    <submittedName>
        <fullName evidence="2">Ribosomal-protein-S5-alanine N-acetyltransferase</fullName>
    </submittedName>
</protein>
<feature type="domain" description="N-acetyltransferase" evidence="1">
    <location>
        <begin position="1"/>
        <end position="148"/>
    </location>
</feature>
<gene>
    <name evidence="2" type="ORF">TRP8649_02500</name>
</gene>
<dbReference type="Proteomes" id="UP000225972">
    <property type="component" value="Unassembled WGS sequence"/>
</dbReference>
<dbReference type="InterPro" id="IPR000182">
    <property type="entry name" value="GNAT_dom"/>
</dbReference>
<dbReference type="SUPFAM" id="SSF55729">
    <property type="entry name" value="Acyl-CoA N-acyltransferases (Nat)"/>
    <property type="match status" value="1"/>
</dbReference>
<dbReference type="PROSITE" id="PS51186">
    <property type="entry name" value="GNAT"/>
    <property type="match status" value="1"/>
</dbReference>
<keyword evidence="2" id="KW-0808">Transferase</keyword>
<dbReference type="InterPro" id="IPR051531">
    <property type="entry name" value="N-acetyltransferase"/>
</dbReference>
<dbReference type="Gene3D" id="3.40.630.30">
    <property type="match status" value="1"/>
</dbReference>
<evidence type="ECO:0000259" key="1">
    <source>
        <dbReference type="PROSITE" id="PS51186"/>
    </source>
</evidence>
<accession>A0A238JCG0</accession>
<proteinExistence type="predicted"/>
<name>A0A238JCG0_9RHOB</name>
<dbReference type="PANTHER" id="PTHR43792">
    <property type="entry name" value="GNAT FAMILY, PUTATIVE (AFU_ORTHOLOGUE AFUA_3G00765)-RELATED-RELATED"/>
    <property type="match status" value="1"/>
</dbReference>
<dbReference type="GO" id="GO:0016747">
    <property type="term" value="F:acyltransferase activity, transferring groups other than amino-acyl groups"/>
    <property type="evidence" value="ECO:0007669"/>
    <property type="project" value="InterPro"/>
</dbReference>
<dbReference type="EMBL" id="FXXP01000002">
    <property type="protein sequence ID" value="SMX28380.1"/>
    <property type="molecule type" value="Genomic_DNA"/>
</dbReference>
<dbReference type="Pfam" id="PF13302">
    <property type="entry name" value="Acetyltransf_3"/>
    <property type="match status" value="1"/>
</dbReference>
<dbReference type="AlphaFoldDB" id="A0A238JCG0"/>
<evidence type="ECO:0000313" key="3">
    <source>
        <dbReference type="Proteomes" id="UP000225972"/>
    </source>
</evidence>
<keyword evidence="3" id="KW-1185">Reference proteome</keyword>
<evidence type="ECO:0000313" key="2">
    <source>
        <dbReference type="EMBL" id="SMX28380.1"/>
    </source>
</evidence>